<proteinExistence type="predicted"/>
<dbReference type="SUPFAM" id="SSF52540">
    <property type="entry name" value="P-loop containing nucleoside triphosphate hydrolases"/>
    <property type="match status" value="1"/>
</dbReference>
<evidence type="ECO:0000313" key="2">
    <source>
        <dbReference type="Proteomes" id="UP000244093"/>
    </source>
</evidence>
<protein>
    <recommendedName>
        <fullName evidence="3">AAA+ ATPase domain-containing protein</fullName>
    </recommendedName>
</protein>
<reference evidence="1 2" key="1">
    <citation type="journal article" date="2018" name="Syst. Appl. Microbiol.">
        <title>A new symbiotic nanoarchaeote (Candidatus Nanoclepta minutus) and its host (Zestosphaera tikiterensis gen. nov., sp. nov.) from a New Zealand hot spring.</title>
        <authorList>
            <person name="St John E."/>
            <person name="Liu Y."/>
            <person name="Podar M."/>
            <person name="Stott M.B."/>
            <person name="Meneghin J."/>
            <person name="Chen Z."/>
            <person name="Lagutin K."/>
            <person name="Mitchell K."/>
            <person name="Reysenbach A.L."/>
        </authorList>
    </citation>
    <scope>NUCLEOTIDE SEQUENCE [LARGE SCALE GENOMIC DNA]</scope>
    <source>
        <strain evidence="1">NZ3</strain>
    </source>
</reference>
<dbReference type="EMBL" id="NBVN01000014">
    <property type="protein sequence ID" value="PUA31330.1"/>
    <property type="molecule type" value="Genomic_DNA"/>
</dbReference>
<name>A0A2R7Y1A4_9CREN</name>
<evidence type="ECO:0000313" key="1">
    <source>
        <dbReference type="EMBL" id="PUA31330.1"/>
    </source>
</evidence>
<dbReference type="Gene3D" id="3.40.50.300">
    <property type="entry name" value="P-loop containing nucleotide triphosphate hydrolases"/>
    <property type="match status" value="1"/>
</dbReference>
<dbReference type="Proteomes" id="UP000244093">
    <property type="component" value="Unassembled WGS sequence"/>
</dbReference>
<dbReference type="InterPro" id="IPR027417">
    <property type="entry name" value="P-loop_NTPase"/>
</dbReference>
<organism evidence="1 2">
    <name type="scientific">Zestosphaera tikiterensis</name>
    <dbReference type="NCBI Taxonomy" id="1973259"/>
    <lineage>
        <taxon>Archaea</taxon>
        <taxon>Thermoproteota</taxon>
        <taxon>Thermoprotei</taxon>
        <taxon>Desulfurococcales</taxon>
        <taxon>Desulfurococcaceae</taxon>
        <taxon>Zestosphaera</taxon>
    </lineage>
</organism>
<accession>A0A2R7Y1A4</accession>
<sequence length="283" mass="32371">MLEEFIKKYLLFGIERIPISDIGIDVETAKVLNDLGLLQLTSNTYLELKKPSAVARSLCFLKKYDPLFPVIVGYEDVKELICRSFNEVGLNILFIGPPASGKTLFLESIYMLNKDRAVYVDISNTTPAGLLDLLYISMPEILCLDELDKPYDRRVYYTLSNILEYGNIIITKYNKTMSFRFRGNVYGGANTENSIQEHIRDRFLKIYLRTYTIDEIREITTTALVKFGVIPDAGLAAEVVDRCINAGIISIRDIIKIGKFVKSKEDINLLNKIIYRLNKRRLV</sequence>
<comment type="caution">
    <text evidence="1">The sequence shown here is derived from an EMBL/GenBank/DDBJ whole genome shotgun (WGS) entry which is preliminary data.</text>
</comment>
<dbReference type="AlphaFoldDB" id="A0A2R7Y1A4"/>
<evidence type="ECO:0008006" key="3">
    <source>
        <dbReference type="Google" id="ProtNLM"/>
    </source>
</evidence>
<gene>
    <name evidence="1" type="ORF">B7O98_09490</name>
</gene>